<name>A0A9W5PL86_BACCE</name>
<dbReference type="EMBL" id="AHFB01000110">
    <property type="protein sequence ID" value="EOO27407.1"/>
    <property type="molecule type" value="Genomic_DNA"/>
</dbReference>
<evidence type="ECO:0000313" key="3">
    <source>
        <dbReference type="EMBL" id="EOO27407.1"/>
    </source>
</evidence>
<evidence type="ECO:0000259" key="2">
    <source>
        <dbReference type="PROSITE" id="PS50994"/>
    </source>
</evidence>
<evidence type="ECO:0000256" key="1">
    <source>
        <dbReference type="ARBA" id="ARBA00002286"/>
    </source>
</evidence>
<dbReference type="InterPro" id="IPR050900">
    <property type="entry name" value="Transposase_IS3/IS150/IS904"/>
</dbReference>
<dbReference type="GO" id="GO:0015074">
    <property type="term" value="P:DNA integration"/>
    <property type="evidence" value="ECO:0007669"/>
    <property type="project" value="InterPro"/>
</dbReference>
<reference evidence="3 4" key="1">
    <citation type="submission" date="2012-12" db="EMBL/GenBank/DDBJ databases">
        <title>The Genome Sequence of Bacillus cereus VD133.</title>
        <authorList>
            <consortium name="The Broad Institute Genome Sequencing Platform"/>
            <consortium name="The Broad Institute Genome Sequencing Center for Infectious Disease"/>
            <person name="Feldgarden M."/>
            <person name="Van der Auwera G.A."/>
            <person name="Mahillon J."/>
            <person name="Duprez V."/>
            <person name="Timmery S."/>
            <person name="Mattelet C."/>
            <person name="Dierick K."/>
            <person name="Sun M."/>
            <person name="Yu Z."/>
            <person name="Zhu L."/>
            <person name="Hu X."/>
            <person name="Shank E.B."/>
            <person name="Swiecicka I."/>
            <person name="Hansen B.M."/>
            <person name="Andrup L."/>
            <person name="Walker B."/>
            <person name="Young S.K."/>
            <person name="Zeng Q."/>
            <person name="Gargeya S."/>
            <person name="Fitzgerald M."/>
            <person name="Haas B."/>
            <person name="Abouelleil A."/>
            <person name="Alvarado L."/>
            <person name="Arachchi H.M."/>
            <person name="Berlin A.M."/>
            <person name="Chapman S.B."/>
            <person name="Dewar J."/>
            <person name="Goldberg J."/>
            <person name="Griggs A."/>
            <person name="Gujja S."/>
            <person name="Hansen M."/>
            <person name="Howarth C."/>
            <person name="Imamovic A."/>
            <person name="Larimer J."/>
            <person name="McCowan C."/>
            <person name="Murphy C."/>
            <person name="Neiman D."/>
            <person name="Pearson M."/>
            <person name="Priest M."/>
            <person name="Roberts A."/>
            <person name="Saif S."/>
            <person name="Shea T."/>
            <person name="Sisk P."/>
            <person name="Sykes S."/>
            <person name="Wortman J."/>
            <person name="Nusbaum C."/>
            <person name="Birren B."/>
        </authorList>
    </citation>
    <scope>NUCLEOTIDE SEQUENCE [LARGE SCALE GENOMIC DNA]</scope>
    <source>
        <strain evidence="3 4">VD133</strain>
    </source>
</reference>
<dbReference type="PANTHER" id="PTHR46889">
    <property type="entry name" value="TRANSPOSASE INSF FOR INSERTION SEQUENCE IS3B-RELATED"/>
    <property type="match status" value="1"/>
</dbReference>
<gene>
    <name evidence="3" type="ORF">IIU_05912</name>
</gene>
<dbReference type="InterPro" id="IPR036397">
    <property type="entry name" value="RNaseH_sf"/>
</dbReference>
<feature type="domain" description="Integrase catalytic" evidence="2">
    <location>
        <begin position="1"/>
        <end position="113"/>
    </location>
</feature>
<dbReference type="PROSITE" id="PS50994">
    <property type="entry name" value="INTEGRASE"/>
    <property type="match status" value="1"/>
</dbReference>
<organism evidence="3 4">
    <name type="scientific">Bacillus cereus VD133</name>
    <dbReference type="NCBI Taxonomy" id="1053233"/>
    <lineage>
        <taxon>Bacteria</taxon>
        <taxon>Bacillati</taxon>
        <taxon>Bacillota</taxon>
        <taxon>Bacilli</taxon>
        <taxon>Bacillales</taxon>
        <taxon>Bacillaceae</taxon>
        <taxon>Bacillus</taxon>
        <taxon>Bacillus cereus group</taxon>
    </lineage>
</organism>
<dbReference type="InterPro" id="IPR001584">
    <property type="entry name" value="Integrase_cat-core"/>
</dbReference>
<dbReference type="AlphaFoldDB" id="A0A9W5PL86"/>
<comment type="caution">
    <text evidence="3">The sequence shown here is derived from an EMBL/GenBank/DDBJ whole genome shotgun (WGS) entry which is preliminary data.</text>
</comment>
<dbReference type="SUPFAM" id="SSF53098">
    <property type="entry name" value="Ribonuclease H-like"/>
    <property type="match status" value="1"/>
</dbReference>
<dbReference type="PANTHER" id="PTHR46889:SF4">
    <property type="entry name" value="TRANSPOSASE INSO FOR INSERTION SEQUENCE ELEMENT IS911B-RELATED"/>
    <property type="match status" value="1"/>
</dbReference>
<accession>A0A9W5PL86</accession>
<dbReference type="Proteomes" id="UP000014018">
    <property type="component" value="Unassembled WGS sequence"/>
</dbReference>
<sequence>MFATLDQATGLLNGEHPLIHSDRGVQYTHREFKRRVDKAAMTYSMSRVGRCINNSPMESFWGTLKSEKYYLEKFEPFEQLSTAINEYIHFYNHDRYQKRLHGLSPIKYRATIA</sequence>
<dbReference type="GO" id="GO:0003676">
    <property type="term" value="F:nucleic acid binding"/>
    <property type="evidence" value="ECO:0007669"/>
    <property type="project" value="InterPro"/>
</dbReference>
<proteinExistence type="predicted"/>
<comment type="function">
    <text evidence="1">Involved in the transposition of the insertion sequence.</text>
</comment>
<dbReference type="Gene3D" id="3.30.420.10">
    <property type="entry name" value="Ribonuclease H-like superfamily/Ribonuclease H"/>
    <property type="match status" value="1"/>
</dbReference>
<evidence type="ECO:0000313" key="4">
    <source>
        <dbReference type="Proteomes" id="UP000014018"/>
    </source>
</evidence>
<dbReference type="InterPro" id="IPR012337">
    <property type="entry name" value="RNaseH-like_sf"/>
</dbReference>
<protein>
    <recommendedName>
        <fullName evidence="2">Integrase catalytic domain-containing protein</fullName>
    </recommendedName>
</protein>
<dbReference type="Pfam" id="PF13333">
    <property type="entry name" value="rve_2"/>
    <property type="match status" value="1"/>
</dbReference>